<accession>A0A917IWG2</accession>
<sequence length="157" mass="16569">MSESEEIARIEHQPALVVAGLRETVDSAAGTSELWKKVVDSIKLAGASPEHAQQIAIVFGANAENKFDFMAGVVVDSRESAEKLSLNAAEVPAGEYAIVDVAGPAPLAAATGMDYLLGTFLPQRGLRAAGPTLEVFGPGNTNAEDYMMQVWIPVRSL</sequence>
<evidence type="ECO:0000313" key="3">
    <source>
        <dbReference type="Proteomes" id="UP000600171"/>
    </source>
</evidence>
<dbReference type="PANTHER" id="PTHR36444:SF2">
    <property type="entry name" value="TRANSCRIPTIONAL REGULATOR PROTEIN YOBU-RELATED"/>
    <property type="match status" value="1"/>
</dbReference>
<dbReference type="InterPro" id="IPR010499">
    <property type="entry name" value="AraC_E-bd"/>
</dbReference>
<organism evidence="2 3">
    <name type="scientific">Rothia aerolata</name>
    <dbReference type="NCBI Taxonomy" id="1812262"/>
    <lineage>
        <taxon>Bacteria</taxon>
        <taxon>Bacillati</taxon>
        <taxon>Actinomycetota</taxon>
        <taxon>Actinomycetes</taxon>
        <taxon>Micrococcales</taxon>
        <taxon>Micrococcaceae</taxon>
        <taxon>Rothia</taxon>
    </lineage>
</organism>
<keyword evidence="3" id="KW-1185">Reference proteome</keyword>
<dbReference type="SMART" id="SM00871">
    <property type="entry name" value="AraC_E_bind"/>
    <property type="match status" value="1"/>
</dbReference>
<protein>
    <recommendedName>
        <fullName evidence="1">AraC effector-binding domain-containing protein</fullName>
    </recommendedName>
</protein>
<comment type="caution">
    <text evidence="2">The sequence shown here is derived from an EMBL/GenBank/DDBJ whole genome shotgun (WGS) entry which is preliminary data.</text>
</comment>
<reference evidence="2 3" key="1">
    <citation type="journal article" date="2014" name="Int. J. Syst. Evol. Microbiol.">
        <title>Complete genome sequence of Corynebacterium casei LMG S-19264T (=DSM 44701T), isolated from a smear-ripened cheese.</title>
        <authorList>
            <consortium name="US DOE Joint Genome Institute (JGI-PGF)"/>
            <person name="Walter F."/>
            <person name="Albersmeier A."/>
            <person name="Kalinowski J."/>
            <person name="Ruckert C."/>
        </authorList>
    </citation>
    <scope>NUCLEOTIDE SEQUENCE [LARGE SCALE GENOMIC DNA]</scope>
    <source>
        <strain evidence="2 3">CCM 8669</strain>
    </source>
</reference>
<evidence type="ECO:0000313" key="2">
    <source>
        <dbReference type="EMBL" id="GGH66055.1"/>
    </source>
</evidence>
<proteinExistence type="predicted"/>
<dbReference type="Proteomes" id="UP000600171">
    <property type="component" value="Unassembled WGS sequence"/>
</dbReference>
<dbReference type="InterPro" id="IPR053182">
    <property type="entry name" value="YobU-like_regulator"/>
</dbReference>
<gene>
    <name evidence="2" type="ORF">GCM10007359_19910</name>
</gene>
<name>A0A917IWG2_9MICC</name>
<dbReference type="RefSeq" id="WP_188360224.1">
    <property type="nucleotide sequence ID" value="NZ_BMDC01000004.1"/>
</dbReference>
<dbReference type="Pfam" id="PF06445">
    <property type="entry name" value="GyrI-like"/>
    <property type="match status" value="1"/>
</dbReference>
<dbReference type="PANTHER" id="PTHR36444">
    <property type="entry name" value="TRANSCRIPTIONAL REGULATOR PROTEIN YOBU-RELATED"/>
    <property type="match status" value="1"/>
</dbReference>
<dbReference type="SUPFAM" id="SSF55136">
    <property type="entry name" value="Probable bacterial effector-binding domain"/>
    <property type="match status" value="1"/>
</dbReference>
<dbReference type="Gene3D" id="3.20.80.10">
    <property type="entry name" value="Regulatory factor, effector binding domain"/>
    <property type="match status" value="1"/>
</dbReference>
<dbReference type="EMBL" id="BMDC01000004">
    <property type="protein sequence ID" value="GGH66055.1"/>
    <property type="molecule type" value="Genomic_DNA"/>
</dbReference>
<evidence type="ECO:0000259" key="1">
    <source>
        <dbReference type="SMART" id="SM00871"/>
    </source>
</evidence>
<dbReference type="InterPro" id="IPR011256">
    <property type="entry name" value="Reg_factor_effector_dom_sf"/>
</dbReference>
<dbReference type="AlphaFoldDB" id="A0A917IWG2"/>
<feature type="domain" description="AraC effector-binding" evidence="1">
    <location>
        <begin position="6"/>
        <end position="155"/>
    </location>
</feature>
<dbReference type="InterPro" id="IPR029442">
    <property type="entry name" value="GyrI-like"/>
</dbReference>